<keyword evidence="2" id="KW-1185">Reference proteome</keyword>
<dbReference type="Proteomes" id="UP001597097">
    <property type="component" value="Unassembled WGS sequence"/>
</dbReference>
<comment type="caution">
    <text evidence="1">The sequence shown here is derived from an EMBL/GenBank/DDBJ whole genome shotgun (WGS) entry which is preliminary data.</text>
</comment>
<evidence type="ECO:0000313" key="1">
    <source>
        <dbReference type="EMBL" id="MFD1541630.1"/>
    </source>
</evidence>
<evidence type="ECO:0008006" key="3">
    <source>
        <dbReference type="Google" id="ProtNLM"/>
    </source>
</evidence>
<reference evidence="2" key="1">
    <citation type="journal article" date="2019" name="Int. J. Syst. Evol. Microbiol.">
        <title>The Global Catalogue of Microorganisms (GCM) 10K type strain sequencing project: providing services to taxonomists for standard genome sequencing and annotation.</title>
        <authorList>
            <consortium name="The Broad Institute Genomics Platform"/>
            <consortium name="The Broad Institute Genome Sequencing Center for Infectious Disease"/>
            <person name="Wu L."/>
            <person name="Ma J."/>
        </authorList>
    </citation>
    <scope>NUCLEOTIDE SEQUENCE [LARGE SCALE GENOMIC DNA]</scope>
    <source>
        <strain evidence="2">CGMCC 1.15399</strain>
    </source>
</reference>
<proteinExistence type="predicted"/>
<gene>
    <name evidence="1" type="ORF">ACFSJ0_31585</name>
</gene>
<dbReference type="EMBL" id="JBHUCM010000029">
    <property type="protein sequence ID" value="MFD1541630.1"/>
    <property type="molecule type" value="Genomic_DNA"/>
</dbReference>
<name>A0ABW4GGI2_9ACTN</name>
<organism evidence="1 2">
    <name type="scientific">Nonomuraea guangzhouensis</name>
    <dbReference type="NCBI Taxonomy" id="1291555"/>
    <lineage>
        <taxon>Bacteria</taxon>
        <taxon>Bacillati</taxon>
        <taxon>Actinomycetota</taxon>
        <taxon>Actinomycetes</taxon>
        <taxon>Streptosporangiales</taxon>
        <taxon>Streptosporangiaceae</taxon>
        <taxon>Nonomuraea</taxon>
    </lineage>
</organism>
<sequence>MMTMLARAVELKAELIHFATSGRFGRELGAVLDRFYADGPPADEAAAFLPIDYFAHQHPLTGGDTVIDRFLRERPDLSRSDVELLSRWKDVVEGVYEVRVVDGATVLLFNLVDELAYRAFSNLGEAAFGELRPGMYVVGRLVPLGLDWLISGTPAVHLAAARETLLSTAAHIALEHPGWVFRNPVLLTQARELQREQRQCFIGHFGSDLVVLRGAELADRMRGYLAYQSGRLGGAPPAGQDLPEQMTGAETVALIFDEVAGLGCYADFGMLEEVFLDPGLIAKRSYRELVSAYLRGDDVSPVPIRRLAERDPEKAGAVFAGLLNKRGFQWERSGELLLRTHKPAHFTARPLPTVIPVTGAVAEHLGAA</sequence>
<dbReference type="RefSeq" id="WP_219534502.1">
    <property type="nucleotide sequence ID" value="NZ_JAHKRM010000022.1"/>
</dbReference>
<evidence type="ECO:0000313" key="2">
    <source>
        <dbReference type="Proteomes" id="UP001597097"/>
    </source>
</evidence>
<accession>A0ABW4GGI2</accession>
<protein>
    <recommendedName>
        <fullName evidence="3">DUF1864 family protein</fullName>
    </recommendedName>
</protein>